<keyword evidence="2" id="KW-0732">Signal</keyword>
<dbReference type="Gene3D" id="2.130.10.10">
    <property type="entry name" value="YVTN repeat-like/Quinoprotein amine dehydrogenase"/>
    <property type="match status" value="1"/>
</dbReference>
<name>A0A364N9X0_STELY</name>
<dbReference type="STRING" id="183478.A0A364N9X0"/>
<feature type="compositionally biased region" description="Low complexity" evidence="1">
    <location>
        <begin position="32"/>
        <end position="46"/>
    </location>
</feature>
<evidence type="ECO:0008006" key="5">
    <source>
        <dbReference type="Google" id="ProtNLM"/>
    </source>
</evidence>
<gene>
    <name evidence="3" type="ORF">DDE83_002858</name>
</gene>
<feature type="chain" id="PRO_5016702516" description="3-carboxymuconate cyclase" evidence="2">
    <location>
        <begin position="18"/>
        <end position="508"/>
    </location>
</feature>
<dbReference type="SUPFAM" id="SSF82171">
    <property type="entry name" value="DPP6 N-terminal domain-like"/>
    <property type="match status" value="1"/>
</dbReference>
<evidence type="ECO:0000256" key="2">
    <source>
        <dbReference type="SAM" id="SignalP"/>
    </source>
</evidence>
<evidence type="ECO:0000256" key="1">
    <source>
        <dbReference type="SAM" id="MobiDB-lite"/>
    </source>
</evidence>
<proteinExistence type="predicted"/>
<keyword evidence="4" id="KW-1185">Reference proteome</keyword>
<reference evidence="4" key="1">
    <citation type="submission" date="2018-05" db="EMBL/GenBank/DDBJ databases">
        <title>Draft genome sequence of Stemphylium lycopersici strain CIDEFI 213.</title>
        <authorList>
            <person name="Medina R."/>
            <person name="Franco M.E.E."/>
            <person name="Lucentini C.G."/>
            <person name="Saparrat M.C.N."/>
            <person name="Balatti P.A."/>
        </authorList>
    </citation>
    <scope>NUCLEOTIDE SEQUENCE [LARGE SCALE GENOMIC DNA]</scope>
    <source>
        <strain evidence="4">CIDEFI 213</strain>
    </source>
</reference>
<feature type="region of interest" description="Disordered" evidence="1">
    <location>
        <begin position="19"/>
        <end position="46"/>
    </location>
</feature>
<dbReference type="EMBL" id="QGDH01000030">
    <property type="protein sequence ID" value="RAR13821.1"/>
    <property type="molecule type" value="Genomic_DNA"/>
</dbReference>
<dbReference type="AlphaFoldDB" id="A0A364N9X0"/>
<evidence type="ECO:0000313" key="4">
    <source>
        <dbReference type="Proteomes" id="UP000249619"/>
    </source>
</evidence>
<organism evidence="3 4">
    <name type="scientific">Stemphylium lycopersici</name>
    <name type="common">Tomato gray leaf spot disease fungus</name>
    <name type="synonym">Thyrospora lycopersici</name>
    <dbReference type="NCBI Taxonomy" id="183478"/>
    <lineage>
        <taxon>Eukaryota</taxon>
        <taxon>Fungi</taxon>
        <taxon>Dikarya</taxon>
        <taxon>Ascomycota</taxon>
        <taxon>Pezizomycotina</taxon>
        <taxon>Dothideomycetes</taxon>
        <taxon>Pleosporomycetidae</taxon>
        <taxon>Pleosporales</taxon>
        <taxon>Pleosporineae</taxon>
        <taxon>Pleosporaceae</taxon>
        <taxon>Stemphylium</taxon>
    </lineage>
</organism>
<accession>A0A364N9X0</accession>
<dbReference type="InterPro" id="IPR015943">
    <property type="entry name" value="WD40/YVTN_repeat-like_dom_sf"/>
</dbReference>
<dbReference type="Proteomes" id="UP000249619">
    <property type="component" value="Unassembled WGS sequence"/>
</dbReference>
<comment type="caution">
    <text evidence="3">The sequence shown here is derived from an EMBL/GenBank/DDBJ whole genome shotgun (WGS) entry which is preliminary data.</text>
</comment>
<feature type="signal peptide" evidence="2">
    <location>
        <begin position="1"/>
        <end position="17"/>
    </location>
</feature>
<protein>
    <recommendedName>
        <fullName evidence="5">3-carboxymuconate cyclase</fullName>
    </recommendedName>
</protein>
<evidence type="ECO:0000313" key="3">
    <source>
        <dbReference type="EMBL" id="RAR13821.1"/>
    </source>
</evidence>
<sequence>MYPTALLLSLLPSMVAGAPHHRHGAEADGKGQQQQDSMSCMQQDHQPNPKVGKAIYFLTNEADNAVVALPIGADGMLSTGKMAKTGGAGSVAVGEDGKPAAPDALVGQSALTVVGNSLFAVNAGSNTLTMMAISADDATTLSCKGKPVAVPGEFPNTVAASAANKLACVGTTGALAGISCASFSEDKGLGQMDDLRAFDLGQSTPPVGPLNTVSQTFFSADESVLFTTVKGDPAVNNTGFLSVFPVQDAQGDAALSMQDVRSSPDGTAVLFGSAIMPDDPSSLFVTDASFGAAVLTVDSTGQATVKGSAAIDGQLATCWATISDSTKSAYVTDVGVNRVVEMSLDDASIIKELDLSANGDPGLIDLRAAGDYIYALSPGNGTTNAAITVLDVSGGKGSMKQVQHFDLGSMGVGKNAQGSSNDFSHYDTQSDVVCVQLIIASSVGLQKGDSCTVQGMDAVKKCPTFIAANEAEPIEFPDGPVPTVLSLLLILQEASKATKLPTAPLYAS</sequence>